<evidence type="ECO:0000256" key="1">
    <source>
        <dbReference type="ARBA" id="ARBA00022737"/>
    </source>
</evidence>
<dbReference type="InterPro" id="IPR019734">
    <property type="entry name" value="TPR_rpt"/>
</dbReference>
<feature type="non-terminal residue" evidence="4">
    <location>
        <position position="692"/>
    </location>
</feature>
<dbReference type="Gene3D" id="1.25.40.10">
    <property type="entry name" value="Tetratricopeptide repeat domain"/>
    <property type="match status" value="2"/>
</dbReference>
<evidence type="ECO:0000313" key="5">
    <source>
        <dbReference type="Proteomes" id="UP001271274"/>
    </source>
</evidence>
<evidence type="ECO:0000256" key="3">
    <source>
        <dbReference type="PROSITE-ProRule" id="PRU00339"/>
    </source>
</evidence>
<feature type="repeat" description="TPR" evidence="3">
    <location>
        <begin position="586"/>
        <end position="619"/>
    </location>
</feature>
<dbReference type="InterPro" id="IPR050498">
    <property type="entry name" value="Ycf3"/>
</dbReference>
<dbReference type="PANTHER" id="PTHR44858">
    <property type="entry name" value="TETRATRICOPEPTIDE REPEAT PROTEIN 6"/>
    <property type="match status" value="1"/>
</dbReference>
<dbReference type="PROSITE" id="PS50005">
    <property type="entry name" value="TPR"/>
    <property type="match status" value="4"/>
</dbReference>
<protein>
    <submittedName>
        <fullName evidence="4">Tetratricopeptide repeat protein</fullName>
    </submittedName>
</protein>
<reference evidence="4 5" key="1">
    <citation type="journal article" date="2023" name="Microb. Genom.">
        <title>Mesoterricola silvestris gen. nov., sp. nov., Mesoterricola sediminis sp. nov., Geothrix oryzae sp. nov., Geothrix edaphica sp. nov., Geothrix rubra sp. nov., and Geothrix limicola sp. nov., six novel members of Acidobacteriota isolated from soils.</title>
        <authorList>
            <person name="Weisberg A.J."/>
            <person name="Pearce E."/>
            <person name="Kramer C.G."/>
            <person name="Chang J.H."/>
            <person name="Clarke C.R."/>
        </authorList>
    </citation>
    <scope>NUCLEOTIDE SEQUENCE [LARGE SCALE GENOMIC DNA]</scope>
    <source>
        <strain evidence="4 5">ID09-01A</strain>
    </source>
</reference>
<dbReference type="PANTHER" id="PTHR44858:SF1">
    <property type="entry name" value="UDP-N-ACETYLGLUCOSAMINE--PEPTIDE N-ACETYLGLUCOSAMINYLTRANSFERASE SPINDLY-RELATED"/>
    <property type="match status" value="1"/>
</dbReference>
<feature type="repeat" description="TPR" evidence="3">
    <location>
        <begin position="654"/>
        <end position="687"/>
    </location>
</feature>
<comment type="caution">
    <text evidence="4">The sequence shown here is derived from an EMBL/GenBank/DDBJ whole genome shotgun (WGS) entry which is preliminary data.</text>
</comment>
<dbReference type="SUPFAM" id="SSF48452">
    <property type="entry name" value="TPR-like"/>
    <property type="match status" value="1"/>
</dbReference>
<gene>
    <name evidence="4" type="ORF">PV662_36410</name>
</gene>
<organism evidence="4 5">
    <name type="scientific">Streptomyces europaeiscabiei</name>
    <dbReference type="NCBI Taxonomy" id="146819"/>
    <lineage>
        <taxon>Bacteria</taxon>
        <taxon>Bacillati</taxon>
        <taxon>Actinomycetota</taxon>
        <taxon>Actinomycetes</taxon>
        <taxon>Kitasatosporales</taxon>
        <taxon>Streptomycetaceae</taxon>
        <taxon>Streptomyces</taxon>
    </lineage>
</organism>
<evidence type="ECO:0000256" key="2">
    <source>
        <dbReference type="ARBA" id="ARBA00022803"/>
    </source>
</evidence>
<accession>A0ABU4NR15</accession>
<keyword evidence="5" id="KW-1185">Reference proteome</keyword>
<dbReference type="SMART" id="SM00028">
    <property type="entry name" value="TPR"/>
    <property type="match status" value="4"/>
</dbReference>
<feature type="repeat" description="TPR" evidence="3">
    <location>
        <begin position="552"/>
        <end position="585"/>
    </location>
</feature>
<dbReference type="InterPro" id="IPR011990">
    <property type="entry name" value="TPR-like_helical_dom_sf"/>
</dbReference>
<keyword evidence="1" id="KW-0677">Repeat</keyword>
<name>A0ABU4NR15_9ACTN</name>
<dbReference type="Proteomes" id="UP001271274">
    <property type="component" value="Unassembled WGS sequence"/>
</dbReference>
<feature type="repeat" description="TPR" evidence="3">
    <location>
        <begin position="620"/>
        <end position="653"/>
    </location>
</feature>
<evidence type="ECO:0000313" key="4">
    <source>
        <dbReference type="EMBL" id="MDX3705131.1"/>
    </source>
</evidence>
<dbReference type="PROSITE" id="PS50293">
    <property type="entry name" value="TPR_REGION"/>
    <property type="match status" value="1"/>
</dbReference>
<dbReference type="EMBL" id="JARAYU010000018">
    <property type="protein sequence ID" value="MDX3705131.1"/>
    <property type="molecule type" value="Genomic_DNA"/>
</dbReference>
<keyword evidence="2 3" id="KW-0802">TPR repeat</keyword>
<dbReference type="Pfam" id="PF13424">
    <property type="entry name" value="TPR_12"/>
    <property type="match status" value="1"/>
</dbReference>
<sequence>MPGKKPSRQDLNRRRRRSGFVGRHGELGIFRDNFSRDPGDEAFQYLFHVHGQAGVGKTSLIRQWDSAARELGAATAYLDDDVHSVIEAMEAISAQFRRQGTALKGFEKLLAAYRQRRHEAEAPMGTTPLGGTEGVGDGPVPPVSLSSTVAAQAGLAGLGMVPGMGAIAGAMDPQQLAQSADRMRAALSARLRSHADVQLVMSPVQVLTPVFLEDLSEMAERRSWVVLFFDVFEQTSPVLDEWLRDILVGEEYPGLPVNVLAVLSGQGRLDARCWGDHLDLVAEVSLTVFTEDEARQLLASRGVTNEKVIQVILHLTGRLPVLVDTLALNRPQDPGEVTDPSETAVERFLKWITDPQQQAAARVCALPLQLDEDIYRATVPEATADQYSWLRSLPFVADQAGRCRYHDVVRAPMVRLQRTQSPTRWQQQHTCLADIYQQRRLALEDTLPPSDHWGDAIWRDHRLNETYHRLCARSSRALPDALHDVVHACDHGTASLRRWAQMLTEAGQDSADESLTVWGDRLTAASRDEATGLIAALTQVLAGSGLDVADRALAYTLRGRERRNAKYYDEALSDYASALTLDPHFARAFYGQGETKRLMGLYDHALPSLTRAIELEEDDLWNFLSRALTYRAMERYDDALPDHNRAIELKPDNAWAITSRADTYRAMGRYDDALTDHNRAIELNPDDPWAIA</sequence>
<proteinExistence type="predicted"/>